<reference evidence="1" key="1">
    <citation type="journal article" date="2023" name="Mol. Ecol. Resour.">
        <title>Chromosome-level genome assembly of a triploid poplar Populus alba 'Berolinensis'.</title>
        <authorList>
            <person name="Chen S."/>
            <person name="Yu Y."/>
            <person name="Wang X."/>
            <person name="Wang S."/>
            <person name="Zhang T."/>
            <person name="Zhou Y."/>
            <person name="He R."/>
            <person name="Meng N."/>
            <person name="Wang Y."/>
            <person name="Liu W."/>
            <person name="Liu Z."/>
            <person name="Liu J."/>
            <person name="Guo Q."/>
            <person name="Huang H."/>
            <person name="Sederoff R.R."/>
            <person name="Wang G."/>
            <person name="Qu G."/>
            <person name="Chen S."/>
        </authorList>
    </citation>
    <scope>NUCLEOTIDE SEQUENCE</scope>
    <source>
        <strain evidence="1">SC-2020</strain>
    </source>
</reference>
<accession>A0AAD6M0M0</accession>
<dbReference type="Proteomes" id="UP001164929">
    <property type="component" value="Chromosome 12"/>
</dbReference>
<comment type="caution">
    <text evidence="1">The sequence shown here is derived from an EMBL/GenBank/DDBJ whole genome shotgun (WGS) entry which is preliminary data.</text>
</comment>
<proteinExistence type="predicted"/>
<keyword evidence="2" id="KW-1185">Reference proteome</keyword>
<dbReference type="EMBL" id="JAQIZT010000012">
    <property type="protein sequence ID" value="KAJ6976743.1"/>
    <property type="molecule type" value="Genomic_DNA"/>
</dbReference>
<organism evidence="1 2">
    <name type="scientific">Populus alba x Populus x berolinensis</name>
    <dbReference type="NCBI Taxonomy" id="444605"/>
    <lineage>
        <taxon>Eukaryota</taxon>
        <taxon>Viridiplantae</taxon>
        <taxon>Streptophyta</taxon>
        <taxon>Embryophyta</taxon>
        <taxon>Tracheophyta</taxon>
        <taxon>Spermatophyta</taxon>
        <taxon>Magnoliopsida</taxon>
        <taxon>eudicotyledons</taxon>
        <taxon>Gunneridae</taxon>
        <taxon>Pentapetalae</taxon>
        <taxon>rosids</taxon>
        <taxon>fabids</taxon>
        <taxon>Malpighiales</taxon>
        <taxon>Salicaceae</taxon>
        <taxon>Saliceae</taxon>
        <taxon>Populus</taxon>
    </lineage>
</organism>
<sequence length="85" mass="10251">MRHLLSFPSLRHARFLVHISYLYLLEESIIPYVRGSYIFSVNSTLETLISITAWRKKLELEWSSSNQCMLQKCWLLFTLYENQHR</sequence>
<evidence type="ECO:0000313" key="1">
    <source>
        <dbReference type="EMBL" id="KAJ6976743.1"/>
    </source>
</evidence>
<name>A0AAD6M0M0_9ROSI</name>
<protein>
    <submittedName>
        <fullName evidence="1">Uncharacterized protein</fullName>
    </submittedName>
</protein>
<dbReference type="AlphaFoldDB" id="A0AAD6M0M0"/>
<evidence type="ECO:0000313" key="2">
    <source>
        <dbReference type="Proteomes" id="UP001164929"/>
    </source>
</evidence>
<gene>
    <name evidence="1" type="ORF">NC653_028802</name>
</gene>